<dbReference type="Pfam" id="PF26325">
    <property type="entry name" value="YhjD"/>
    <property type="match status" value="1"/>
</dbReference>
<dbReference type="RefSeq" id="WP_205173681.1">
    <property type="nucleotide sequence ID" value="NZ_JAFBDZ010000003.1"/>
</dbReference>
<dbReference type="Proteomes" id="UP001646157">
    <property type="component" value="Unassembled WGS sequence"/>
</dbReference>
<dbReference type="InterPro" id="IPR058600">
    <property type="entry name" value="YhjD-like"/>
</dbReference>
<proteinExistence type="predicted"/>
<sequence>MTRIPEEDRDILEKAIYLPMVLTVLNKDLNLINQSPFKLKRPYMELIEETMKVIQQELSGIKREMRVRRMKVERVQTDDAFTMYMFLYKGYEEHHNYFNPRLRNRVEDLLRYYLYQRFLRKDYGKSMKA</sequence>
<organism evidence="1 2">
    <name type="scientific">Rossellomorea pakistanensis</name>
    <dbReference type="NCBI Taxonomy" id="992288"/>
    <lineage>
        <taxon>Bacteria</taxon>
        <taxon>Bacillati</taxon>
        <taxon>Bacillota</taxon>
        <taxon>Bacilli</taxon>
        <taxon>Bacillales</taxon>
        <taxon>Bacillaceae</taxon>
        <taxon>Rossellomorea</taxon>
    </lineage>
</organism>
<reference evidence="1 2" key="1">
    <citation type="submission" date="2021-01" db="EMBL/GenBank/DDBJ databases">
        <title>Genomic Encyclopedia of Type Strains, Phase IV (KMG-IV): sequencing the most valuable type-strain genomes for metagenomic binning, comparative biology and taxonomic classification.</title>
        <authorList>
            <person name="Goeker M."/>
        </authorList>
    </citation>
    <scope>NUCLEOTIDE SEQUENCE [LARGE SCALE GENOMIC DNA]</scope>
    <source>
        <strain evidence="1 2">DSM 24834</strain>
    </source>
</reference>
<accession>A0ABS2NF68</accession>
<dbReference type="EMBL" id="JAFBDZ010000003">
    <property type="protein sequence ID" value="MBM7586463.1"/>
    <property type="molecule type" value="Genomic_DNA"/>
</dbReference>
<name>A0ABS2NF68_9BACI</name>
<evidence type="ECO:0000313" key="1">
    <source>
        <dbReference type="EMBL" id="MBM7586463.1"/>
    </source>
</evidence>
<protein>
    <recommendedName>
        <fullName evidence="3">YhjD</fullName>
    </recommendedName>
</protein>
<comment type="caution">
    <text evidence="1">The sequence shown here is derived from an EMBL/GenBank/DDBJ whole genome shotgun (WGS) entry which is preliminary data.</text>
</comment>
<keyword evidence="2" id="KW-1185">Reference proteome</keyword>
<gene>
    <name evidence="1" type="ORF">JOC86_003015</name>
</gene>
<evidence type="ECO:0008006" key="3">
    <source>
        <dbReference type="Google" id="ProtNLM"/>
    </source>
</evidence>
<evidence type="ECO:0000313" key="2">
    <source>
        <dbReference type="Proteomes" id="UP001646157"/>
    </source>
</evidence>